<keyword evidence="1" id="KW-0378">Hydrolase</keyword>
<dbReference type="PANTHER" id="PTHR43156:SF2">
    <property type="entry name" value="STAGE II SPORULATION PROTEIN E"/>
    <property type="match status" value="1"/>
</dbReference>
<dbReference type="SUPFAM" id="SSF81606">
    <property type="entry name" value="PP2C-like"/>
    <property type="match status" value="1"/>
</dbReference>
<gene>
    <name evidence="4" type="ORF">ETD86_39735</name>
</gene>
<keyword evidence="2" id="KW-1133">Transmembrane helix</keyword>
<evidence type="ECO:0000259" key="3">
    <source>
        <dbReference type="SMART" id="SM00331"/>
    </source>
</evidence>
<feature type="transmembrane region" description="Helical" evidence="2">
    <location>
        <begin position="39"/>
        <end position="56"/>
    </location>
</feature>
<dbReference type="InterPro" id="IPR052016">
    <property type="entry name" value="Bact_Sigma-Reg"/>
</dbReference>
<evidence type="ECO:0000256" key="1">
    <source>
        <dbReference type="ARBA" id="ARBA00022801"/>
    </source>
</evidence>
<dbReference type="OrthoDB" id="3210173at2"/>
<keyword evidence="5" id="KW-1185">Reference proteome</keyword>
<evidence type="ECO:0000256" key="2">
    <source>
        <dbReference type="SAM" id="Phobius"/>
    </source>
</evidence>
<dbReference type="InterPro" id="IPR001932">
    <property type="entry name" value="PPM-type_phosphatase-like_dom"/>
</dbReference>
<keyword evidence="2" id="KW-0472">Membrane</keyword>
<dbReference type="GO" id="GO:0016791">
    <property type="term" value="F:phosphatase activity"/>
    <property type="evidence" value="ECO:0007669"/>
    <property type="project" value="TreeGrafter"/>
</dbReference>
<dbReference type="RefSeq" id="WP_138671786.1">
    <property type="nucleotide sequence ID" value="NZ_VCKY01000192.1"/>
</dbReference>
<evidence type="ECO:0000313" key="4">
    <source>
        <dbReference type="EMBL" id="TMR10408.1"/>
    </source>
</evidence>
<dbReference type="AlphaFoldDB" id="A0A5S4F2S9"/>
<feature type="transmembrane region" description="Helical" evidence="2">
    <location>
        <begin position="12"/>
        <end position="32"/>
    </location>
</feature>
<name>A0A5S4F2S9_9ACTN</name>
<dbReference type="SMART" id="SM00331">
    <property type="entry name" value="PP2C_SIG"/>
    <property type="match status" value="1"/>
</dbReference>
<organism evidence="4 5">
    <name type="scientific">Nonomuraea turkmeniaca</name>
    <dbReference type="NCBI Taxonomy" id="103838"/>
    <lineage>
        <taxon>Bacteria</taxon>
        <taxon>Bacillati</taxon>
        <taxon>Actinomycetota</taxon>
        <taxon>Actinomycetes</taxon>
        <taxon>Streptosporangiales</taxon>
        <taxon>Streptosporangiaceae</taxon>
        <taxon>Nonomuraea</taxon>
    </lineage>
</organism>
<reference evidence="4 5" key="1">
    <citation type="submission" date="2019-05" db="EMBL/GenBank/DDBJ databases">
        <title>Draft genome sequence of Nonomuraea turkmeniaca DSM 43926.</title>
        <authorList>
            <person name="Saricaoglu S."/>
            <person name="Isik K."/>
        </authorList>
    </citation>
    <scope>NUCLEOTIDE SEQUENCE [LARGE SCALE GENOMIC DNA]</scope>
    <source>
        <strain evidence="4 5">DSM 43926</strain>
    </source>
</reference>
<sequence length="333" mass="35303">MAEVFVALADAVYIPVLLPALLLAGPVIAAHCLTVLQTVLLTATALVLALLLPVLGDGAEPLHYVARTLIVAVGGLLCVAVAQRHERQRADLSRITRIAERAMIPALPAELGSVRLAAHTRSAAHGARIGGDLHEAIATAAGARLIIGDVKGHGLDAAHLSAAVLSTFRRIAATAPDLACLARDLDARLGPDLGPEDFVTVLLADFVPGGVLLVNCGHPAPIRIDNRLRVLEPPRSCRPLGLSPDPYVWRVRLLPTDRLLLFTDGFTEARDRSGAHLPFDEHLHTALTAPTLGEALRDLLDLLHDHATRACSDDMTLILAQPGSHPPSPPHDH</sequence>
<dbReference type="PANTHER" id="PTHR43156">
    <property type="entry name" value="STAGE II SPORULATION PROTEIN E-RELATED"/>
    <property type="match status" value="1"/>
</dbReference>
<keyword evidence="2" id="KW-0812">Transmembrane</keyword>
<dbReference type="Gene3D" id="3.60.40.10">
    <property type="entry name" value="PPM-type phosphatase domain"/>
    <property type="match status" value="1"/>
</dbReference>
<protein>
    <submittedName>
        <fullName evidence="4">Serine/threonine-protein phosphatase</fullName>
    </submittedName>
</protein>
<feature type="transmembrane region" description="Helical" evidence="2">
    <location>
        <begin position="62"/>
        <end position="82"/>
    </location>
</feature>
<dbReference type="EMBL" id="VCKY01000192">
    <property type="protein sequence ID" value="TMR10408.1"/>
    <property type="molecule type" value="Genomic_DNA"/>
</dbReference>
<accession>A0A5S4F2S9</accession>
<proteinExistence type="predicted"/>
<dbReference type="Proteomes" id="UP000309128">
    <property type="component" value="Unassembled WGS sequence"/>
</dbReference>
<evidence type="ECO:0000313" key="5">
    <source>
        <dbReference type="Proteomes" id="UP000309128"/>
    </source>
</evidence>
<comment type="caution">
    <text evidence="4">The sequence shown here is derived from an EMBL/GenBank/DDBJ whole genome shotgun (WGS) entry which is preliminary data.</text>
</comment>
<feature type="domain" description="PPM-type phosphatase" evidence="3">
    <location>
        <begin position="115"/>
        <end position="322"/>
    </location>
</feature>
<dbReference type="Pfam" id="PF07228">
    <property type="entry name" value="SpoIIE"/>
    <property type="match status" value="1"/>
</dbReference>
<dbReference type="InterPro" id="IPR036457">
    <property type="entry name" value="PPM-type-like_dom_sf"/>
</dbReference>